<dbReference type="Proteomes" id="UP000231292">
    <property type="component" value="Unassembled WGS sequence"/>
</dbReference>
<sequence length="65" mass="7601">MGKISVWYDKKAGLLEVLFEKKIGYFRATKNEAIMERIDQNGNVIGFMIEKNLLKTKEIICEFML</sequence>
<dbReference type="EMBL" id="PCRK01000147">
    <property type="protein sequence ID" value="PIP18911.1"/>
    <property type="molecule type" value="Genomic_DNA"/>
</dbReference>
<organism evidence="1 2">
    <name type="scientific">Candidatus Sherwoodlollariibacterium unditelluris</name>
    <dbReference type="NCBI Taxonomy" id="1974757"/>
    <lineage>
        <taxon>Bacteria</taxon>
        <taxon>Pseudomonadati</taxon>
        <taxon>Candidatus Omnitrophota</taxon>
        <taxon>Candidatus Sherwoodlollariibacterium</taxon>
    </lineage>
</organism>
<name>A0A2G9YK57_9BACT</name>
<proteinExistence type="predicted"/>
<evidence type="ECO:0000313" key="2">
    <source>
        <dbReference type="Proteomes" id="UP000231292"/>
    </source>
</evidence>
<comment type="caution">
    <text evidence="1">The sequence shown here is derived from an EMBL/GenBank/DDBJ whole genome shotgun (WGS) entry which is preliminary data.</text>
</comment>
<evidence type="ECO:0000313" key="1">
    <source>
        <dbReference type="EMBL" id="PIP18911.1"/>
    </source>
</evidence>
<protein>
    <submittedName>
        <fullName evidence="1">DUF2283 domain-containing protein</fullName>
    </submittedName>
</protein>
<dbReference type="AlphaFoldDB" id="A0A2G9YK57"/>
<reference evidence="1 2" key="1">
    <citation type="submission" date="2017-09" db="EMBL/GenBank/DDBJ databases">
        <title>Depth-based differentiation of microbial function through sediment-hosted aquifers and enrichment of novel symbionts in the deep terrestrial subsurface.</title>
        <authorList>
            <person name="Probst A.J."/>
            <person name="Ladd B."/>
            <person name="Jarett J.K."/>
            <person name="Geller-Mcgrath D.E."/>
            <person name="Sieber C.M."/>
            <person name="Emerson J.B."/>
            <person name="Anantharaman K."/>
            <person name="Thomas B.C."/>
            <person name="Malmstrom R."/>
            <person name="Stieglmeier M."/>
            <person name="Klingl A."/>
            <person name="Woyke T."/>
            <person name="Ryan C.M."/>
            <person name="Banfield J.F."/>
        </authorList>
    </citation>
    <scope>NUCLEOTIDE SEQUENCE [LARGE SCALE GENOMIC DNA]</scope>
    <source>
        <strain evidence="1">CG23_combo_of_CG06-09_8_20_14_all_41_10</strain>
    </source>
</reference>
<accession>A0A2G9YK57</accession>
<gene>
    <name evidence="1" type="ORF">COX41_05705</name>
</gene>